<dbReference type="EMBL" id="CADCUW010000176">
    <property type="protein sequence ID" value="CAA9403671.1"/>
    <property type="molecule type" value="Genomic_DNA"/>
</dbReference>
<dbReference type="SUPFAM" id="SSF53649">
    <property type="entry name" value="Alkaline phosphatase-like"/>
    <property type="match status" value="1"/>
</dbReference>
<dbReference type="AlphaFoldDB" id="A0A6J4P8X9"/>
<evidence type="ECO:0000313" key="3">
    <source>
        <dbReference type="EMBL" id="CAA9403671.1"/>
    </source>
</evidence>
<proteinExistence type="predicted"/>
<dbReference type="InterPro" id="IPR000917">
    <property type="entry name" value="Sulfatase_N"/>
</dbReference>
<dbReference type="Pfam" id="PF00884">
    <property type="entry name" value="Sulfatase"/>
    <property type="match status" value="1"/>
</dbReference>
<dbReference type="Gene3D" id="3.40.720.10">
    <property type="entry name" value="Alkaline Phosphatase, subunit A"/>
    <property type="match status" value="1"/>
</dbReference>
<accession>A0A6J4P8X9</accession>
<evidence type="ECO:0000259" key="2">
    <source>
        <dbReference type="Pfam" id="PF00884"/>
    </source>
</evidence>
<feature type="domain" description="Sulfatase N-terminal" evidence="2">
    <location>
        <begin position="37"/>
        <end position="145"/>
    </location>
</feature>
<dbReference type="PANTHER" id="PTHR43108">
    <property type="entry name" value="N-ACETYLGLUCOSAMINE-6-SULFATASE FAMILY MEMBER"/>
    <property type="match status" value="1"/>
</dbReference>
<organism evidence="3">
    <name type="scientific">uncultured Rubrobacteraceae bacterium</name>
    <dbReference type="NCBI Taxonomy" id="349277"/>
    <lineage>
        <taxon>Bacteria</taxon>
        <taxon>Bacillati</taxon>
        <taxon>Actinomycetota</taxon>
        <taxon>Rubrobacteria</taxon>
        <taxon>Rubrobacterales</taxon>
        <taxon>Rubrobacteraceae</taxon>
        <taxon>environmental samples</taxon>
    </lineage>
</organism>
<dbReference type="InterPro" id="IPR017850">
    <property type="entry name" value="Alkaline_phosphatase_core_sf"/>
</dbReference>
<reference evidence="3" key="1">
    <citation type="submission" date="2020-02" db="EMBL/GenBank/DDBJ databases">
        <authorList>
            <person name="Meier V. D."/>
        </authorList>
    </citation>
    <scope>NUCLEOTIDE SEQUENCE</scope>
    <source>
        <strain evidence="3">AVDCRST_MAG01</strain>
    </source>
</reference>
<protein>
    <submittedName>
        <fullName evidence="3">Sulfatase</fullName>
    </submittedName>
</protein>
<dbReference type="PANTHER" id="PTHR43108:SF8">
    <property type="entry name" value="SD21168P"/>
    <property type="match status" value="1"/>
</dbReference>
<feature type="region of interest" description="Disordered" evidence="1">
    <location>
        <begin position="1"/>
        <end position="38"/>
    </location>
</feature>
<feature type="non-terminal residue" evidence="3">
    <location>
        <position position="1"/>
    </location>
</feature>
<evidence type="ECO:0000256" key="1">
    <source>
        <dbReference type="SAM" id="MobiDB-lite"/>
    </source>
</evidence>
<gene>
    <name evidence="3" type="ORF">AVDCRST_MAG01-01-1191</name>
</gene>
<sequence>PAPRHEDAFPGARLPRPPGFDEGDVSDKPDWVRDNPRLGRADVPAMQDLYRNRLRSMLAVDDMVGRLLDALEDTGELENTYVFFTSDNGWHAGEHRLTTGKWTAYEEDIRVPLIVSGPGVPEGKRLPHMVLNNDLAPTFADLAGADPPGFVDGRSLEPLLKDDPPPEEDWRSAFLVEAATELGPTAVPPLSGDPLPENWRRVPREYWGRPELEAVRTESRLYVEYGDGGRELYDLREDPHQLDNLYETADPGLLRTLQRRLAALLDCSGAGCRTAEEGPGGAEGAPD</sequence>
<name>A0A6J4P8X9_9ACTN</name>
<feature type="compositionally biased region" description="Basic and acidic residues" evidence="1">
    <location>
        <begin position="25"/>
        <end position="38"/>
    </location>
</feature>